<feature type="transmembrane region" description="Helical" evidence="1">
    <location>
        <begin position="42"/>
        <end position="62"/>
    </location>
</feature>
<proteinExistence type="predicted"/>
<reference key="2">
    <citation type="submission" date="2011-05" db="EMBL/GenBank/DDBJ databases">
        <title>Complete genome sequence of the aerobic marine methanotroph Methylomonas methanica MC09.</title>
        <authorList>
            <person name="Boden R."/>
            <person name="Cunliffe M."/>
            <person name="Scanlan J."/>
            <person name="Moussard H."/>
            <person name="Kits K.D."/>
            <person name="Klotz M."/>
            <person name="Jetten M."/>
            <person name="Vuilleumier S."/>
            <person name="Han J."/>
            <person name="Peters L."/>
            <person name="Mikhailova N."/>
            <person name="Teshima H."/>
            <person name="Tapia R."/>
            <person name="Kyrpides N."/>
            <person name="Ivanova N."/>
            <person name="Pagani I."/>
            <person name="Cheng J.-F."/>
            <person name="Goodwin L."/>
            <person name="Han C."/>
            <person name="Hauser L."/>
            <person name="Land M."/>
            <person name="Lapidus A."/>
            <person name="Lucas S."/>
            <person name="Pitluck S."/>
            <person name="Woyke T."/>
            <person name="Stein L.Y."/>
            <person name="Murrell C."/>
        </authorList>
    </citation>
    <scope>NUCLEOTIDE SEQUENCE</scope>
    <source>
        <strain>MC09</strain>
    </source>
</reference>
<evidence type="ECO:0000256" key="1">
    <source>
        <dbReference type="SAM" id="Phobius"/>
    </source>
</evidence>
<dbReference type="KEGG" id="mmt:Metme_1358"/>
<organism evidence="2 3">
    <name type="scientific">Methylomonas methanica (strain DSM 25384 / MC09)</name>
    <dbReference type="NCBI Taxonomy" id="857087"/>
    <lineage>
        <taxon>Bacteria</taxon>
        <taxon>Pseudomonadati</taxon>
        <taxon>Pseudomonadota</taxon>
        <taxon>Gammaproteobacteria</taxon>
        <taxon>Methylococcales</taxon>
        <taxon>Methylococcaceae</taxon>
        <taxon>Methylomonas</taxon>
    </lineage>
</organism>
<dbReference type="EMBL" id="CP002738">
    <property type="protein sequence ID" value="AEF99781.1"/>
    <property type="molecule type" value="Genomic_DNA"/>
</dbReference>
<reference evidence="2 3" key="1">
    <citation type="journal article" date="2011" name="J. Bacteriol.">
        <title>Complete Genome Sequence of the Aerobic Marine Methanotroph Methylomonas methanica MC09.</title>
        <authorList>
            <person name="Boden R."/>
            <person name="Cunliffe M."/>
            <person name="Scanlan J."/>
            <person name="Moussard H."/>
            <person name="Kits K.D."/>
            <person name="Klotz M.G."/>
            <person name="Jetten M.S."/>
            <person name="Vuilleumier S."/>
            <person name="Han J."/>
            <person name="Peters L."/>
            <person name="Mikhailova N."/>
            <person name="Teshima H."/>
            <person name="Tapia R."/>
            <person name="Kyrpides N."/>
            <person name="Ivanova N."/>
            <person name="Pagani I."/>
            <person name="Cheng J.F."/>
            <person name="Goodwin L."/>
            <person name="Han C."/>
            <person name="Hauser L."/>
            <person name="Land M.L."/>
            <person name="Lapidus A."/>
            <person name="Lucas S."/>
            <person name="Pitluck S."/>
            <person name="Woyke T."/>
            <person name="Stein L."/>
            <person name="Murrell J.C."/>
        </authorList>
    </citation>
    <scope>NUCLEOTIDE SEQUENCE [LARGE SCALE GENOMIC DNA]</scope>
    <source>
        <strain evidence="2 3">MC09</strain>
    </source>
</reference>
<evidence type="ECO:0000313" key="3">
    <source>
        <dbReference type="Proteomes" id="UP000008888"/>
    </source>
</evidence>
<gene>
    <name evidence="2" type="ordered locus">Metme_1358</name>
</gene>
<keyword evidence="1" id="KW-1133">Transmembrane helix</keyword>
<keyword evidence="1" id="KW-0472">Membrane</keyword>
<keyword evidence="1" id="KW-0812">Transmembrane</keyword>
<dbReference type="Proteomes" id="UP000008888">
    <property type="component" value="Chromosome"/>
</dbReference>
<protein>
    <submittedName>
        <fullName evidence="2">Uncharacterized protein</fullName>
    </submittedName>
</protein>
<dbReference type="AlphaFoldDB" id="F9ZY51"/>
<dbReference type="STRING" id="857087.Metme_1358"/>
<dbReference type="HOGENOM" id="CLU_2538692_0_0_6"/>
<evidence type="ECO:0000313" key="2">
    <source>
        <dbReference type="EMBL" id="AEF99781.1"/>
    </source>
</evidence>
<reference evidence="3" key="3">
    <citation type="submission" date="2011-05" db="EMBL/GenBank/DDBJ databases">
        <title>Complete sequence of Methylomonas methanica MC09.</title>
        <authorList>
            <consortium name="US DOE Joint Genome Institute"/>
            <person name="Lucas S."/>
            <person name="Han J."/>
            <person name="Lapidus A."/>
            <person name="Cheng J.-F."/>
            <person name="Goodwin L."/>
            <person name="Pitluck S."/>
            <person name="Peters L."/>
            <person name="Mikhailova N."/>
            <person name="Teshima H."/>
            <person name="Han C."/>
            <person name="Tapia R."/>
            <person name="Land M."/>
            <person name="Hauser L."/>
            <person name="Kyrpides N."/>
            <person name="Ivanova N."/>
            <person name="Pagani I."/>
            <person name="Stein L."/>
            <person name="Woyke T."/>
        </authorList>
    </citation>
    <scope>NUCLEOTIDE SEQUENCE [LARGE SCALE GENOMIC DNA]</scope>
    <source>
        <strain evidence="3">MC09</strain>
    </source>
</reference>
<name>F9ZY51_METMM</name>
<keyword evidence="3" id="KW-1185">Reference proteome</keyword>
<sequence>MFVLSNVKLWTTENIFILWKNEKSPLPFDKLWKNRTFHGPTALSLLMILAWVPVFNICFAVYSRQRLSALQQCGSLFQASRRR</sequence>
<accession>F9ZY51</accession>